<evidence type="ECO:0000259" key="10">
    <source>
        <dbReference type="Pfam" id="PF01210"/>
    </source>
</evidence>
<proteinExistence type="inferred from homology"/>
<reference evidence="12 13" key="1">
    <citation type="submission" date="2022-05" db="EMBL/GenBank/DDBJ databases">
        <title>S8-45 Sphingomonas ultraviolaceadurans.</title>
        <authorList>
            <person name="Liu Y."/>
        </authorList>
    </citation>
    <scope>NUCLEOTIDE SEQUENCE [LARGE SCALE GENOMIC DNA]</scope>
    <source>
        <strain evidence="12 13">S8-45</strain>
    </source>
</reference>
<accession>A0ABY5MSX4</accession>
<evidence type="ECO:0000313" key="13">
    <source>
        <dbReference type="Proteomes" id="UP000831921"/>
    </source>
</evidence>
<dbReference type="PANTHER" id="PTHR11728:SF1">
    <property type="entry name" value="GLYCEROL-3-PHOSPHATE DEHYDROGENASE [NAD(+)] 2, CHLOROPLASTIC"/>
    <property type="match status" value="1"/>
</dbReference>
<keyword evidence="7" id="KW-0547">Nucleotide-binding</keyword>
<name>A0ABY5MSX4_9SPHN</name>
<dbReference type="Pfam" id="PF07479">
    <property type="entry name" value="NAD_Gly3P_dh_C"/>
    <property type="match status" value="1"/>
</dbReference>
<feature type="binding site" evidence="7">
    <location>
        <position position="130"/>
    </location>
    <ligand>
        <name>sn-glycerol 3-phosphate</name>
        <dbReference type="ChEBI" id="CHEBI:57597"/>
    </ligand>
</feature>
<keyword evidence="4 7" id="KW-0443">Lipid metabolism</keyword>
<dbReference type="Proteomes" id="UP000831921">
    <property type="component" value="Chromosome"/>
</dbReference>
<feature type="active site" description="Proton acceptor" evidence="7">
    <location>
        <position position="183"/>
    </location>
</feature>
<protein>
    <recommendedName>
        <fullName evidence="7">Glycerol-3-phosphate dehydrogenase [NAD(P)+]</fullName>
        <ecNumber evidence="7">1.1.1.94</ecNumber>
    </recommendedName>
    <alternativeName>
        <fullName evidence="7">NAD(P)(+)-dependent glycerol-3-phosphate dehydrogenase</fullName>
    </alternativeName>
    <alternativeName>
        <fullName evidence="7">NAD(P)H-dependent dihydroxyacetone-phosphate reductase</fullName>
    </alternativeName>
</protein>
<comment type="subcellular location">
    <subcellularLocation>
        <location evidence="7">Cytoplasm</location>
    </subcellularLocation>
</comment>
<dbReference type="SUPFAM" id="SSF48179">
    <property type="entry name" value="6-phosphogluconate dehydrogenase C-terminal domain-like"/>
    <property type="match status" value="1"/>
</dbReference>
<dbReference type="InterPro" id="IPR006109">
    <property type="entry name" value="G3P_DH_NAD-dep_C"/>
</dbReference>
<feature type="binding site" evidence="7">
    <location>
        <position position="30"/>
    </location>
    <ligand>
        <name>NADPH</name>
        <dbReference type="ChEBI" id="CHEBI:57783"/>
    </ligand>
</feature>
<evidence type="ECO:0000256" key="8">
    <source>
        <dbReference type="RuleBase" id="RU000437"/>
    </source>
</evidence>
<keyword evidence="2 7" id="KW-0444">Lipid biosynthesis</keyword>
<comment type="similarity">
    <text evidence="1 7 8">Belongs to the NAD-dependent glycerol-3-phosphate dehydrogenase family.</text>
</comment>
<feature type="binding site" evidence="7">
    <location>
        <position position="248"/>
    </location>
    <ligand>
        <name>sn-glycerol 3-phosphate</name>
        <dbReference type="ChEBI" id="CHEBI:57597"/>
    </ligand>
</feature>
<evidence type="ECO:0000256" key="7">
    <source>
        <dbReference type="HAMAP-Rule" id="MF_00394"/>
    </source>
</evidence>
<dbReference type="Gene3D" id="3.40.50.720">
    <property type="entry name" value="NAD(P)-binding Rossmann-like Domain"/>
    <property type="match status" value="1"/>
</dbReference>
<evidence type="ECO:0000313" key="12">
    <source>
        <dbReference type="EMBL" id="UUR07253.1"/>
    </source>
</evidence>
<comment type="caution">
    <text evidence="7">Lacks conserved residue(s) required for the propagation of feature annotation.</text>
</comment>
<feature type="binding site" evidence="7">
    <location>
        <position position="271"/>
    </location>
    <ligand>
        <name>NADPH</name>
        <dbReference type="ChEBI" id="CHEBI:57783"/>
    </ligand>
</feature>
<dbReference type="HAMAP" id="MF_00394">
    <property type="entry name" value="NAD_Glyc3P_dehydrog"/>
    <property type="match status" value="1"/>
</dbReference>
<dbReference type="InterPro" id="IPR036291">
    <property type="entry name" value="NAD(P)-bd_dom_sf"/>
</dbReference>
<dbReference type="InterPro" id="IPR011128">
    <property type="entry name" value="G3P_DH_NAD-dep_N"/>
</dbReference>
<feature type="binding site" evidence="7">
    <location>
        <position position="183"/>
    </location>
    <ligand>
        <name>sn-glycerol 3-phosphate</name>
        <dbReference type="ChEBI" id="CHEBI:57597"/>
    </ligand>
</feature>
<keyword evidence="5 7" id="KW-0594">Phospholipid biosynthesis</keyword>
<feature type="binding site" evidence="7">
    <location>
        <position position="100"/>
    </location>
    <ligand>
        <name>sn-glycerol 3-phosphate</name>
        <dbReference type="ChEBI" id="CHEBI:57597"/>
    </ligand>
</feature>
<dbReference type="PIRSF" id="PIRSF000114">
    <property type="entry name" value="Glycerol-3-P_dh"/>
    <property type="match status" value="1"/>
</dbReference>
<feature type="binding site" evidence="7">
    <location>
        <position position="236"/>
    </location>
    <ligand>
        <name>sn-glycerol 3-phosphate</name>
        <dbReference type="ChEBI" id="CHEBI:57597"/>
    </ligand>
</feature>
<dbReference type="EMBL" id="CP097253">
    <property type="protein sequence ID" value="UUR07253.1"/>
    <property type="molecule type" value="Genomic_DNA"/>
</dbReference>
<dbReference type="EC" id="1.1.1.94" evidence="7"/>
<comment type="function">
    <text evidence="7">Catalyzes the reduction of the glycolytic intermediate dihydroxyacetone phosphate (DHAP) to sn-glycerol 3-phosphate (G3P), the key precursor for phospholipid synthesis.</text>
</comment>
<comment type="catalytic activity">
    <reaction evidence="7 9">
        <text>sn-glycerol 3-phosphate + NADP(+) = dihydroxyacetone phosphate + NADPH + H(+)</text>
        <dbReference type="Rhea" id="RHEA:11096"/>
        <dbReference type="ChEBI" id="CHEBI:15378"/>
        <dbReference type="ChEBI" id="CHEBI:57597"/>
        <dbReference type="ChEBI" id="CHEBI:57642"/>
        <dbReference type="ChEBI" id="CHEBI:57783"/>
        <dbReference type="ChEBI" id="CHEBI:58349"/>
        <dbReference type="EC" id="1.1.1.94"/>
    </reaction>
</comment>
<keyword evidence="7" id="KW-0521">NADP</keyword>
<organism evidence="12 13">
    <name type="scientific">Sphingomonas glaciei</name>
    <dbReference type="NCBI Taxonomy" id="2938948"/>
    <lineage>
        <taxon>Bacteria</taxon>
        <taxon>Pseudomonadati</taxon>
        <taxon>Pseudomonadota</taxon>
        <taxon>Alphaproteobacteria</taxon>
        <taxon>Sphingomonadales</taxon>
        <taxon>Sphingomonadaceae</taxon>
        <taxon>Sphingomonas</taxon>
    </lineage>
</organism>
<dbReference type="Pfam" id="PF01210">
    <property type="entry name" value="NAD_Gly3P_dh_N"/>
    <property type="match status" value="1"/>
</dbReference>
<dbReference type="Gene3D" id="1.10.1040.10">
    <property type="entry name" value="N-(1-d-carboxylethyl)-l-norvaline Dehydrogenase, domain 2"/>
    <property type="match status" value="1"/>
</dbReference>
<keyword evidence="6 7" id="KW-1208">Phospholipid metabolism</keyword>
<dbReference type="InterPro" id="IPR013328">
    <property type="entry name" value="6PGD_dom2"/>
</dbReference>
<keyword evidence="7 8" id="KW-0520">NAD</keyword>
<feature type="binding site" evidence="7">
    <location>
        <position position="128"/>
    </location>
    <ligand>
        <name>sn-glycerol 3-phosphate</name>
        <dbReference type="ChEBI" id="CHEBI:57597"/>
    </ligand>
</feature>
<dbReference type="PRINTS" id="PR00077">
    <property type="entry name" value="GPDHDRGNASE"/>
</dbReference>
<dbReference type="PANTHER" id="PTHR11728">
    <property type="entry name" value="GLYCEROL-3-PHOSPHATE DEHYDROGENASE"/>
    <property type="match status" value="1"/>
</dbReference>
<evidence type="ECO:0000256" key="9">
    <source>
        <dbReference type="RuleBase" id="RU000439"/>
    </source>
</evidence>
<evidence type="ECO:0000259" key="11">
    <source>
        <dbReference type="Pfam" id="PF07479"/>
    </source>
</evidence>
<evidence type="ECO:0000256" key="3">
    <source>
        <dbReference type="ARBA" id="ARBA00023002"/>
    </source>
</evidence>
<keyword evidence="13" id="KW-1185">Reference proteome</keyword>
<evidence type="ECO:0000256" key="5">
    <source>
        <dbReference type="ARBA" id="ARBA00023209"/>
    </source>
</evidence>
<gene>
    <name evidence="7" type="primary">gpsA</name>
    <name evidence="12" type="ORF">M1K48_09900</name>
</gene>
<dbReference type="NCBIfam" id="NF000940">
    <property type="entry name" value="PRK00094.1-2"/>
    <property type="match status" value="1"/>
</dbReference>
<dbReference type="PROSITE" id="PS00957">
    <property type="entry name" value="NAD_G3PDH"/>
    <property type="match status" value="1"/>
</dbReference>
<feature type="binding site" evidence="7">
    <location>
        <position position="247"/>
    </location>
    <ligand>
        <name>sn-glycerol 3-phosphate</name>
        <dbReference type="ChEBI" id="CHEBI:57597"/>
    </ligand>
</feature>
<feature type="binding site" evidence="7">
    <location>
        <position position="11"/>
    </location>
    <ligand>
        <name>NADPH</name>
        <dbReference type="ChEBI" id="CHEBI:57783"/>
    </ligand>
</feature>
<feature type="binding site" evidence="7">
    <location>
        <position position="247"/>
    </location>
    <ligand>
        <name>NADPH</name>
        <dbReference type="ChEBI" id="CHEBI:57783"/>
    </ligand>
</feature>
<evidence type="ECO:0000256" key="4">
    <source>
        <dbReference type="ARBA" id="ARBA00023098"/>
    </source>
</evidence>
<sequence length="325" mass="33520">MKIGVIGGGAWGTALAQVASQGGETLLWSRELEVAASIAATRENTLFLPGVPLSEAIRPTTDLADLSECDAWLVVTPAQHMRRVLEAAPGCPGALLLCSKGIEEASGQLLHQVAREACPGASVMVLSGPTFAHEVAAGLPTALTLAAEIEAEAEAVRTRLARPAFRIYLSDDVAGAEVGGAVKNVLAIACGVVEGRGLGQNARAALIARGFAEMTRFGLARGARAETLAGLSGLGDLVLTCSSTSSRNFSLGKGLGEGRQAAELMADRRTVAEGAFTAPVLRRLAEAEGVEMPIVAAVDDLLAGRADVDAVLGRLLSRPLRPERT</sequence>
<keyword evidence="3 7" id="KW-0560">Oxidoreductase</keyword>
<evidence type="ECO:0000256" key="2">
    <source>
        <dbReference type="ARBA" id="ARBA00022516"/>
    </source>
</evidence>
<evidence type="ECO:0000256" key="1">
    <source>
        <dbReference type="ARBA" id="ARBA00011009"/>
    </source>
</evidence>
<feature type="binding site" evidence="7">
    <location>
        <position position="273"/>
    </location>
    <ligand>
        <name>NADPH</name>
        <dbReference type="ChEBI" id="CHEBI:57783"/>
    </ligand>
</feature>
<dbReference type="InterPro" id="IPR006168">
    <property type="entry name" value="G3P_DH_NAD-dep"/>
</dbReference>
<evidence type="ECO:0000256" key="6">
    <source>
        <dbReference type="ARBA" id="ARBA00023264"/>
    </source>
</evidence>
<feature type="domain" description="Glycerol-3-phosphate dehydrogenase NAD-dependent N-terminal" evidence="10">
    <location>
        <begin position="2"/>
        <end position="150"/>
    </location>
</feature>
<dbReference type="SUPFAM" id="SSF51735">
    <property type="entry name" value="NAD(P)-binding Rossmann-fold domains"/>
    <property type="match status" value="1"/>
</dbReference>
<feature type="binding site" evidence="7">
    <location>
        <position position="246"/>
    </location>
    <ligand>
        <name>sn-glycerol 3-phosphate</name>
        <dbReference type="ChEBI" id="CHEBI:57597"/>
    </ligand>
</feature>
<feature type="binding site" evidence="7">
    <location>
        <position position="132"/>
    </location>
    <ligand>
        <name>NADPH</name>
        <dbReference type="ChEBI" id="CHEBI:57783"/>
    </ligand>
</feature>
<comment type="pathway">
    <text evidence="7">Membrane lipid metabolism; glycerophospholipid metabolism.</text>
</comment>
<dbReference type="NCBIfam" id="NF000942">
    <property type="entry name" value="PRK00094.1-4"/>
    <property type="match status" value="1"/>
</dbReference>
<comment type="catalytic activity">
    <reaction evidence="7">
        <text>sn-glycerol 3-phosphate + NAD(+) = dihydroxyacetone phosphate + NADH + H(+)</text>
        <dbReference type="Rhea" id="RHEA:11092"/>
        <dbReference type="ChEBI" id="CHEBI:15378"/>
        <dbReference type="ChEBI" id="CHEBI:57540"/>
        <dbReference type="ChEBI" id="CHEBI:57597"/>
        <dbReference type="ChEBI" id="CHEBI:57642"/>
        <dbReference type="ChEBI" id="CHEBI:57945"/>
        <dbReference type="EC" id="1.1.1.94"/>
    </reaction>
</comment>
<dbReference type="RefSeq" id="WP_249454851.1">
    <property type="nucleotide sequence ID" value="NZ_CP097253.1"/>
</dbReference>
<feature type="domain" description="Glycerol-3-phosphate dehydrogenase NAD-dependent C-terminal" evidence="11">
    <location>
        <begin position="172"/>
        <end position="311"/>
    </location>
</feature>
<dbReference type="InterPro" id="IPR008927">
    <property type="entry name" value="6-PGluconate_DH-like_C_sf"/>
</dbReference>
<keyword evidence="7" id="KW-0963">Cytoplasm</keyword>
<feature type="binding site" evidence="7">
    <location>
        <position position="100"/>
    </location>
    <ligand>
        <name>NADPH</name>
        <dbReference type="ChEBI" id="CHEBI:57783"/>
    </ligand>
</feature>